<dbReference type="Pfam" id="PF25954">
    <property type="entry name" value="Beta-barrel_RND_2"/>
    <property type="match status" value="1"/>
</dbReference>
<dbReference type="PANTHER" id="PTHR30469">
    <property type="entry name" value="MULTIDRUG RESISTANCE PROTEIN MDTA"/>
    <property type="match status" value="1"/>
</dbReference>
<dbReference type="PANTHER" id="PTHR30469:SF20">
    <property type="entry name" value="EFFLUX RND TRANSPORTER PERIPLASMIC ADAPTOR SUBUNIT"/>
    <property type="match status" value="1"/>
</dbReference>
<dbReference type="InterPro" id="IPR006143">
    <property type="entry name" value="RND_pump_MFP"/>
</dbReference>
<feature type="domain" description="CusB-like beta-barrel" evidence="1">
    <location>
        <begin position="67"/>
        <end position="122"/>
    </location>
</feature>
<dbReference type="AlphaFoldDB" id="X0XC32"/>
<sequence length="205" mass="22044">TRLIAPFAGRVARKLVRDFQNVNAKEPVLILQDASSLEIVVSVPERDLTTGRPERTPEEASRILAPAVSVTSIPDRSFPATIKEFATTADPVTRTFQVTFAFANPADVNILPGMTAKVTINRPGADRGEVGFSIPAAATLADESGQATVWVVDPDSMTVRRTEVELGEMSGAEVEVRSGLSRGDLIAISGVHQLREGMPVRRLEP</sequence>
<reference evidence="3" key="1">
    <citation type="journal article" date="2014" name="Front. Microbiol.">
        <title>High frequency of phylogenetically diverse reductive dehalogenase-homologous genes in deep subseafloor sedimentary metagenomes.</title>
        <authorList>
            <person name="Kawai M."/>
            <person name="Futagami T."/>
            <person name="Toyoda A."/>
            <person name="Takaki Y."/>
            <person name="Nishi S."/>
            <person name="Hori S."/>
            <person name="Arai W."/>
            <person name="Tsubouchi T."/>
            <person name="Morono Y."/>
            <person name="Uchiyama I."/>
            <person name="Ito T."/>
            <person name="Fujiyama A."/>
            <person name="Inagaki F."/>
            <person name="Takami H."/>
        </authorList>
    </citation>
    <scope>NUCLEOTIDE SEQUENCE</scope>
    <source>
        <strain evidence="3">Expedition CK06-06</strain>
    </source>
</reference>
<dbReference type="SUPFAM" id="SSF111369">
    <property type="entry name" value="HlyD-like secretion proteins"/>
    <property type="match status" value="1"/>
</dbReference>
<dbReference type="EMBL" id="BARS01048106">
    <property type="protein sequence ID" value="GAG32957.1"/>
    <property type="molecule type" value="Genomic_DNA"/>
</dbReference>
<dbReference type="Pfam" id="PF25967">
    <property type="entry name" value="RND-MFP_C"/>
    <property type="match status" value="1"/>
</dbReference>
<feature type="non-terminal residue" evidence="3">
    <location>
        <position position="1"/>
    </location>
</feature>
<evidence type="ECO:0000313" key="3">
    <source>
        <dbReference type="EMBL" id="GAG32957.1"/>
    </source>
</evidence>
<protein>
    <submittedName>
        <fullName evidence="3">Uncharacterized protein</fullName>
    </submittedName>
</protein>
<proteinExistence type="predicted"/>
<accession>X0XC32</accession>
<dbReference type="Gene3D" id="2.40.30.170">
    <property type="match status" value="1"/>
</dbReference>
<organism evidence="3">
    <name type="scientific">marine sediment metagenome</name>
    <dbReference type="NCBI Taxonomy" id="412755"/>
    <lineage>
        <taxon>unclassified sequences</taxon>
        <taxon>metagenomes</taxon>
        <taxon>ecological metagenomes</taxon>
    </lineage>
</organism>
<evidence type="ECO:0000259" key="2">
    <source>
        <dbReference type="Pfam" id="PF25967"/>
    </source>
</evidence>
<dbReference type="GO" id="GO:1990281">
    <property type="term" value="C:efflux pump complex"/>
    <property type="evidence" value="ECO:0007669"/>
    <property type="project" value="TreeGrafter"/>
</dbReference>
<feature type="domain" description="Multidrug resistance protein MdtA-like C-terminal permuted SH3" evidence="2">
    <location>
        <begin position="134"/>
        <end position="191"/>
    </location>
</feature>
<dbReference type="GO" id="GO:0015562">
    <property type="term" value="F:efflux transmembrane transporter activity"/>
    <property type="evidence" value="ECO:0007669"/>
    <property type="project" value="TreeGrafter"/>
</dbReference>
<dbReference type="InterPro" id="IPR058627">
    <property type="entry name" value="MdtA-like_C"/>
</dbReference>
<dbReference type="Gene3D" id="2.40.420.20">
    <property type="match status" value="1"/>
</dbReference>
<evidence type="ECO:0000259" key="1">
    <source>
        <dbReference type="Pfam" id="PF25954"/>
    </source>
</evidence>
<gene>
    <name evidence="3" type="ORF">S01H1_72166</name>
</gene>
<dbReference type="InterPro" id="IPR058792">
    <property type="entry name" value="Beta-barrel_RND_2"/>
</dbReference>
<comment type="caution">
    <text evidence="3">The sequence shown here is derived from an EMBL/GenBank/DDBJ whole genome shotgun (WGS) entry which is preliminary data.</text>
</comment>
<dbReference type="Gene3D" id="2.40.50.100">
    <property type="match status" value="1"/>
</dbReference>
<name>X0XC32_9ZZZZ</name>
<dbReference type="NCBIfam" id="TIGR01730">
    <property type="entry name" value="RND_mfp"/>
    <property type="match status" value="1"/>
</dbReference>